<evidence type="ECO:0000313" key="3">
    <source>
        <dbReference type="Proteomes" id="UP000265520"/>
    </source>
</evidence>
<feature type="non-terminal residue" evidence="2">
    <location>
        <position position="1"/>
    </location>
</feature>
<sequence>PDMYIGHPFVITTLCRLEHVLTWEDTDEIAPAERPLVRTFFQRAVRNLQAAEAAAAAPQPPPQPAAQHEQHHDPPHIPHQHQYSDFELGMAAS</sequence>
<name>A0A392SIW0_9FABA</name>
<dbReference type="Proteomes" id="UP000265520">
    <property type="component" value="Unassembled WGS sequence"/>
</dbReference>
<organism evidence="2 3">
    <name type="scientific">Trifolium medium</name>
    <dbReference type="NCBI Taxonomy" id="97028"/>
    <lineage>
        <taxon>Eukaryota</taxon>
        <taxon>Viridiplantae</taxon>
        <taxon>Streptophyta</taxon>
        <taxon>Embryophyta</taxon>
        <taxon>Tracheophyta</taxon>
        <taxon>Spermatophyta</taxon>
        <taxon>Magnoliopsida</taxon>
        <taxon>eudicotyledons</taxon>
        <taxon>Gunneridae</taxon>
        <taxon>Pentapetalae</taxon>
        <taxon>rosids</taxon>
        <taxon>fabids</taxon>
        <taxon>Fabales</taxon>
        <taxon>Fabaceae</taxon>
        <taxon>Papilionoideae</taxon>
        <taxon>50 kb inversion clade</taxon>
        <taxon>NPAAA clade</taxon>
        <taxon>Hologalegina</taxon>
        <taxon>IRL clade</taxon>
        <taxon>Trifolieae</taxon>
        <taxon>Trifolium</taxon>
    </lineage>
</organism>
<feature type="region of interest" description="Disordered" evidence="1">
    <location>
        <begin position="51"/>
        <end position="93"/>
    </location>
</feature>
<evidence type="ECO:0000313" key="2">
    <source>
        <dbReference type="EMBL" id="MCI48387.1"/>
    </source>
</evidence>
<dbReference type="EMBL" id="LXQA010386095">
    <property type="protein sequence ID" value="MCI48387.1"/>
    <property type="molecule type" value="Genomic_DNA"/>
</dbReference>
<evidence type="ECO:0000256" key="1">
    <source>
        <dbReference type="SAM" id="MobiDB-lite"/>
    </source>
</evidence>
<protein>
    <submittedName>
        <fullName evidence="2">Uncharacterized protein</fullName>
    </submittedName>
</protein>
<comment type="caution">
    <text evidence="2">The sequence shown here is derived from an EMBL/GenBank/DDBJ whole genome shotgun (WGS) entry which is preliminary data.</text>
</comment>
<dbReference type="AlphaFoldDB" id="A0A392SIW0"/>
<keyword evidence="3" id="KW-1185">Reference proteome</keyword>
<proteinExistence type="predicted"/>
<reference evidence="2 3" key="1">
    <citation type="journal article" date="2018" name="Front. Plant Sci.">
        <title>Red Clover (Trifolium pratense) and Zigzag Clover (T. medium) - A Picture of Genomic Similarities and Differences.</title>
        <authorList>
            <person name="Dluhosova J."/>
            <person name="Istvanek J."/>
            <person name="Nedelnik J."/>
            <person name="Repkova J."/>
        </authorList>
    </citation>
    <scope>NUCLEOTIDE SEQUENCE [LARGE SCALE GENOMIC DNA]</scope>
    <source>
        <strain evidence="3">cv. 10/8</strain>
        <tissue evidence="2">Leaf</tissue>
    </source>
</reference>
<accession>A0A392SIW0</accession>
<feature type="non-terminal residue" evidence="2">
    <location>
        <position position="93"/>
    </location>
</feature>